<feature type="domain" description="Beta-lactamase-related" evidence="2">
    <location>
        <begin position="33"/>
        <end position="331"/>
    </location>
</feature>
<keyword evidence="1 3" id="KW-0378">Hydrolase</keyword>
<gene>
    <name evidence="3" type="ORF">D1B33_14670</name>
</gene>
<proteinExistence type="predicted"/>
<dbReference type="InterPro" id="IPR012338">
    <property type="entry name" value="Beta-lactam/transpept-like"/>
</dbReference>
<evidence type="ECO:0000256" key="1">
    <source>
        <dbReference type="ARBA" id="ARBA00022801"/>
    </source>
</evidence>
<dbReference type="InterPro" id="IPR050789">
    <property type="entry name" value="Diverse_Enzym_Activities"/>
</dbReference>
<dbReference type="AlphaFoldDB" id="A0A396S4W9"/>
<dbReference type="OrthoDB" id="9803467at2"/>
<dbReference type="SUPFAM" id="SSF56601">
    <property type="entry name" value="beta-lactamase/transpeptidase-like"/>
    <property type="match status" value="1"/>
</dbReference>
<reference evidence="3 4" key="1">
    <citation type="submission" date="2018-08" db="EMBL/GenBank/DDBJ databases">
        <title>Lysinibacillus sp. YLB-03 draft genome sequence.</title>
        <authorList>
            <person name="Yu L."/>
        </authorList>
    </citation>
    <scope>NUCLEOTIDE SEQUENCE [LARGE SCALE GENOMIC DNA]</scope>
    <source>
        <strain evidence="3 4">YLB-03</strain>
    </source>
</reference>
<evidence type="ECO:0000259" key="2">
    <source>
        <dbReference type="Pfam" id="PF00144"/>
    </source>
</evidence>
<dbReference type="EMBL" id="QWEI01000009">
    <property type="protein sequence ID" value="RHW34040.1"/>
    <property type="molecule type" value="Genomic_DNA"/>
</dbReference>
<dbReference type="RefSeq" id="WP_118877154.1">
    <property type="nucleotide sequence ID" value="NZ_QWEI01000009.1"/>
</dbReference>
<dbReference type="GO" id="GO:0016787">
    <property type="term" value="F:hydrolase activity"/>
    <property type="evidence" value="ECO:0007669"/>
    <property type="project" value="UniProtKB-KW"/>
</dbReference>
<dbReference type="PANTHER" id="PTHR43283:SF11">
    <property type="entry name" value="BETA-LACTAMASE-RELATED DOMAIN-CONTAINING PROTEIN"/>
    <property type="match status" value="1"/>
</dbReference>
<dbReference type="Proteomes" id="UP000265692">
    <property type="component" value="Unassembled WGS sequence"/>
</dbReference>
<dbReference type="InterPro" id="IPR001466">
    <property type="entry name" value="Beta-lactam-related"/>
</dbReference>
<dbReference type="PANTHER" id="PTHR43283">
    <property type="entry name" value="BETA-LACTAMASE-RELATED"/>
    <property type="match status" value="1"/>
</dbReference>
<accession>A0A396S4W9</accession>
<dbReference type="Pfam" id="PF00144">
    <property type="entry name" value="Beta-lactamase"/>
    <property type="match status" value="1"/>
</dbReference>
<keyword evidence="4" id="KW-1185">Reference proteome</keyword>
<evidence type="ECO:0000313" key="4">
    <source>
        <dbReference type="Proteomes" id="UP000265692"/>
    </source>
</evidence>
<dbReference type="Gene3D" id="3.40.710.10">
    <property type="entry name" value="DD-peptidase/beta-lactamase superfamily"/>
    <property type="match status" value="1"/>
</dbReference>
<sequence>MEIQKQKFQKIFGNVTKKKQIHESVLLVENSNGDVSYSFGYGGKNVDTPFFIASITKLFTTTCIFILRDQGKLSLDDEITKYLKKDTLRNLHVYKGREYSNRITLSNLLFHTSGLRDVIEEGSNKSRKRAIYMDVQIDFNETIIKTKEIKPHFAPDMGKRAHYANINFEILGKIIEMVTNSTLDDVYRQLIFDPLELKNTYLPKDEDDFIPYVYYKNTALYRPKLLRSIRASGGCVSTARELMVFIKSFFKGKLFNNTVFHELKVNNRLQASMLPIHYGAGYMRVPLNGLATLFMGKGELIGHSGSTGSLAFYYPEKDMFFIGDVNQMENPATPVRLVMRLAMSMKHED</sequence>
<protein>
    <submittedName>
        <fullName evidence="3">Class A beta-lactamase-related serine hydrolase</fullName>
    </submittedName>
</protein>
<organism evidence="3 4">
    <name type="scientific">Ureibacillus yapensis</name>
    <dbReference type="NCBI Taxonomy" id="2304605"/>
    <lineage>
        <taxon>Bacteria</taxon>
        <taxon>Bacillati</taxon>
        <taxon>Bacillota</taxon>
        <taxon>Bacilli</taxon>
        <taxon>Bacillales</taxon>
        <taxon>Caryophanaceae</taxon>
        <taxon>Ureibacillus</taxon>
    </lineage>
</organism>
<name>A0A396S4W9_9BACL</name>
<comment type="caution">
    <text evidence="3">The sequence shown here is derived from an EMBL/GenBank/DDBJ whole genome shotgun (WGS) entry which is preliminary data.</text>
</comment>
<evidence type="ECO:0000313" key="3">
    <source>
        <dbReference type="EMBL" id="RHW34040.1"/>
    </source>
</evidence>